<gene>
    <name evidence="1" type="ORF">QBC40DRAFT_157584</name>
</gene>
<reference evidence="1" key="1">
    <citation type="journal article" date="2023" name="Mol. Phylogenet. Evol.">
        <title>Genome-scale phylogeny and comparative genomics of the fungal order Sordariales.</title>
        <authorList>
            <person name="Hensen N."/>
            <person name="Bonometti L."/>
            <person name="Westerberg I."/>
            <person name="Brannstrom I.O."/>
            <person name="Guillou S."/>
            <person name="Cros-Aarteil S."/>
            <person name="Calhoun S."/>
            <person name="Haridas S."/>
            <person name="Kuo A."/>
            <person name="Mondo S."/>
            <person name="Pangilinan J."/>
            <person name="Riley R."/>
            <person name="LaButti K."/>
            <person name="Andreopoulos B."/>
            <person name="Lipzen A."/>
            <person name="Chen C."/>
            <person name="Yan M."/>
            <person name="Daum C."/>
            <person name="Ng V."/>
            <person name="Clum A."/>
            <person name="Steindorff A."/>
            <person name="Ohm R.A."/>
            <person name="Martin F."/>
            <person name="Silar P."/>
            <person name="Natvig D.O."/>
            <person name="Lalanne C."/>
            <person name="Gautier V."/>
            <person name="Ament-Velasquez S.L."/>
            <person name="Kruys A."/>
            <person name="Hutchinson M.I."/>
            <person name="Powell A.J."/>
            <person name="Barry K."/>
            <person name="Miller A.N."/>
            <person name="Grigoriev I.V."/>
            <person name="Debuchy R."/>
            <person name="Gladieux P."/>
            <person name="Hiltunen Thoren M."/>
            <person name="Johannesson H."/>
        </authorList>
    </citation>
    <scope>NUCLEOTIDE SEQUENCE</scope>
    <source>
        <strain evidence="1">CBS 315.58</strain>
    </source>
</reference>
<reference evidence="1" key="2">
    <citation type="submission" date="2023-05" db="EMBL/GenBank/DDBJ databases">
        <authorList>
            <consortium name="Lawrence Berkeley National Laboratory"/>
            <person name="Steindorff A."/>
            <person name="Hensen N."/>
            <person name="Bonometti L."/>
            <person name="Westerberg I."/>
            <person name="Brannstrom I.O."/>
            <person name="Guillou S."/>
            <person name="Cros-Aarteil S."/>
            <person name="Calhoun S."/>
            <person name="Haridas S."/>
            <person name="Kuo A."/>
            <person name="Mondo S."/>
            <person name="Pangilinan J."/>
            <person name="Riley R."/>
            <person name="Labutti K."/>
            <person name="Andreopoulos B."/>
            <person name="Lipzen A."/>
            <person name="Chen C."/>
            <person name="Yanf M."/>
            <person name="Daum C."/>
            <person name="Ng V."/>
            <person name="Clum A."/>
            <person name="Ohm R."/>
            <person name="Martin F."/>
            <person name="Silar P."/>
            <person name="Natvig D."/>
            <person name="Lalanne C."/>
            <person name="Gautier V."/>
            <person name="Ament-Velasquez S.L."/>
            <person name="Kruys A."/>
            <person name="Hutchinson M.I."/>
            <person name="Powell A.J."/>
            <person name="Barry K."/>
            <person name="Miller A.N."/>
            <person name="Grigoriev I.V."/>
            <person name="Debuchy R."/>
            <person name="Gladieux P."/>
            <person name="Thoren M.H."/>
            <person name="Johannesson H."/>
        </authorList>
    </citation>
    <scope>NUCLEOTIDE SEQUENCE</scope>
    <source>
        <strain evidence="1">CBS 315.58</strain>
    </source>
</reference>
<sequence length="75" mass="8932">IIKFAKHKNIKTLINYYLDDISNVDGAAAFLNLEWKRNFTEDFRSMSIRKIPDILFSLPSKDLEKLERRKDFVKL</sequence>
<keyword evidence="2" id="KW-1185">Reference proteome</keyword>
<dbReference type="Proteomes" id="UP001303160">
    <property type="component" value="Unassembled WGS sequence"/>
</dbReference>
<name>A0AAN7B0M2_9PEZI</name>
<dbReference type="AlphaFoldDB" id="A0AAN7B0M2"/>
<evidence type="ECO:0000313" key="1">
    <source>
        <dbReference type="EMBL" id="KAK4205477.1"/>
    </source>
</evidence>
<proteinExistence type="predicted"/>
<evidence type="ECO:0000313" key="2">
    <source>
        <dbReference type="Proteomes" id="UP001303160"/>
    </source>
</evidence>
<dbReference type="EMBL" id="MU863876">
    <property type="protein sequence ID" value="KAK4205477.1"/>
    <property type="molecule type" value="Genomic_DNA"/>
</dbReference>
<feature type="non-terminal residue" evidence="1">
    <location>
        <position position="1"/>
    </location>
</feature>
<comment type="caution">
    <text evidence="1">The sequence shown here is derived from an EMBL/GenBank/DDBJ whole genome shotgun (WGS) entry which is preliminary data.</text>
</comment>
<organism evidence="1 2">
    <name type="scientific">Triangularia verruculosa</name>
    <dbReference type="NCBI Taxonomy" id="2587418"/>
    <lineage>
        <taxon>Eukaryota</taxon>
        <taxon>Fungi</taxon>
        <taxon>Dikarya</taxon>
        <taxon>Ascomycota</taxon>
        <taxon>Pezizomycotina</taxon>
        <taxon>Sordariomycetes</taxon>
        <taxon>Sordariomycetidae</taxon>
        <taxon>Sordariales</taxon>
        <taxon>Podosporaceae</taxon>
        <taxon>Triangularia</taxon>
    </lineage>
</organism>
<protein>
    <submittedName>
        <fullName evidence="1">Uncharacterized protein</fullName>
    </submittedName>
</protein>
<feature type="non-terminal residue" evidence="1">
    <location>
        <position position="75"/>
    </location>
</feature>
<accession>A0AAN7B0M2</accession>